<evidence type="ECO:0000313" key="3">
    <source>
        <dbReference type="EMBL" id="MBK5929973.1"/>
    </source>
</evidence>
<comment type="caution">
    <text evidence="3">The sequence shown here is derived from an EMBL/GenBank/DDBJ whole genome shotgun (WGS) entry which is preliminary data.</text>
</comment>
<dbReference type="InterPro" id="IPR010930">
    <property type="entry name" value="Flg_bb/hook_C_dom"/>
</dbReference>
<gene>
    <name evidence="3" type="ORF">CCR82_05385</name>
</gene>
<evidence type="ECO:0000259" key="2">
    <source>
        <dbReference type="Pfam" id="PF06429"/>
    </source>
</evidence>
<accession>A0AAJ0UEH9</accession>
<keyword evidence="4" id="KW-1185">Reference proteome</keyword>
<reference evidence="3" key="2">
    <citation type="journal article" date="2020" name="Microorganisms">
        <title>Osmotic Adaptation and Compatible Solute Biosynthesis of Phototrophic Bacteria as Revealed from Genome Analyses.</title>
        <authorList>
            <person name="Imhoff J.F."/>
            <person name="Rahn T."/>
            <person name="Kunzel S."/>
            <person name="Keller A."/>
            <person name="Neulinger S.C."/>
        </authorList>
    </citation>
    <scope>NUCLEOTIDE SEQUENCE</scope>
    <source>
        <strain evidence="3">DSM 4395</strain>
    </source>
</reference>
<dbReference type="Pfam" id="PF06429">
    <property type="entry name" value="Flg_bbr_C"/>
    <property type="match status" value="1"/>
</dbReference>
<sequence>MAINALDNGLLGLQRGFQTVTTASGNIARHTSDSEANSARGAEADLAQELVSQRIGQRQTEASAQVVKAADETLGTLIDLFV</sequence>
<reference evidence="3" key="1">
    <citation type="submission" date="2017-05" db="EMBL/GenBank/DDBJ databases">
        <authorList>
            <person name="Imhoff J.F."/>
            <person name="Rahn T."/>
            <person name="Kuenzel S."/>
            <person name="Neulinger S.C."/>
        </authorList>
    </citation>
    <scope>NUCLEOTIDE SEQUENCE</scope>
    <source>
        <strain evidence="3">DSM 4395</strain>
    </source>
</reference>
<dbReference type="Proteomes" id="UP001296967">
    <property type="component" value="Unassembled WGS sequence"/>
</dbReference>
<dbReference type="RefSeq" id="WP_201244390.1">
    <property type="nucleotide sequence ID" value="NZ_NHSF01000034.1"/>
</dbReference>
<protein>
    <recommendedName>
        <fullName evidence="2">Flagellar basal-body/hook protein C-terminal domain-containing protein</fullName>
    </recommendedName>
</protein>
<dbReference type="EMBL" id="NHSF01000034">
    <property type="protein sequence ID" value="MBK5929973.1"/>
    <property type="molecule type" value="Genomic_DNA"/>
</dbReference>
<name>A0AAJ0UEH9_HALSE</name>
<organism evidence="3 4">
    <name type="scientific">Halochromatium salexigens</name>
    <name type="common">Chromatium salexigens</name>
    <dbReference type="NCBI Taxonomy" id="49447"/>
    <lineage>
        <taxon>Bacteria</taxon>
        <taxon>Pseudomonadati</taxon>
        <taxon>Pseudomonadota</taxon>
        <taxon>Gammaproteobacteria</taxon>
        <taxon>Chromatiales</taxon>
        <taxon>Chromatiaceae</taxon>
        <taxon>Halochromatium</taxon>
    </lineage>
</organism>
<proteinExistence type="inferred from homology"/>
<feature type="domain" description="Flagellar basal-body/hook protein C-terminal" evidence="2">
    <location>
        <begin position="45"/>
        <end position="80"/>
    </location>
</feature>
<comment type="similarity">
    <text evidence="1">Belongs to the flagella basal body rod proteins family.</text>
</comment>
<evidence type="ECO:0000313" key="4">
    <source>
        <dbReference type="Proteomes" id="UP001296967"/>
    </source>
</evidence>
<dbReference type="AlphaFoldDB" id="A0AAJ0UEH9"/>
<evidence type="ECO:0000256" key="1">
    <source>
        <dbReference type="ARBA" id="ARBA00009677"/>
    </source>
</evidence>